<reference evidence="1 2" key="1">
    <citation type="submission" date="2016-03" db="EMBL/GenBank/DDBJ databases">
        <title>Pediococcus and Lactobacillus from brewery environment - whole genome sequencing and assembly.</title>
        <authorList>
            <person name="Behr J."/>
            <person name="Geissler A.J."/>
            <person name="Vogel R.F."/>
        </authorList>
    </citation>
    <scope>NUCLEOTIDE SEQUENCE [LARGE SCALE GENOMIC DNA]</scope>
    <source>
        <strain evidence="1 2">TMW 1.1989</strain>
    </source>
</reference>
<dbReference type="GeneID" id="42981200"/>
<name>A0A192H0P7_9LACO</name>
<proteinExistence type="predicted"/>
<evidence type="ECO:0000313" key="1">
    <source>
        <dbReference type="EMBL" id="ANK61817.1"/>
    </source>
</evidence>
<evidence type="ECO:0000313" key="2">
    <source>
        <dbReference type="Proteomes" id="UP000078582"/>
    </source>
</evidence>
<gene>
    <name evidence="1" type="ORF">AYR53_02970</name>
</gene>
<dbReference type="STRING" id="375175.AYR53_02970"/>
<protein>
    <submittedName>
        <fullName evidence="1">Uncharacterized protein</fullName>
    </submittedName>
</protein>
<organism evidence="1 2">
    <name type="scientific">Loigolactobacillus backii</name>
    <dbReference type="NCBI Taxonomy" id="375175"/>
    <lineage>
        <taxon>Bacteria</taxon>
        <taxon>Bacillati</taxon>
        <taxon>Bacillota</taxon>
        <taxon>Bacilli</taxon>
        <taxon>Lactobacillales</taxon>
        <taxon>Lactobacillaceae</taxon>
        <taxon>Loigolactobacillus</taxon>
    </lineage>
</organism>
<sequence length="240" mass="26902">MIIVLIIVGAILFAVFTIGLKSGWLRNVLIVLALAILIWPIASISATDNNHYGMKEKTTTTEKSIASAADMKGANINMLLYQPLGNGKEKVYIYKTDKTQKKPTTTQADEKTTNKVVKSGSTKTAKLVTKTTHYVFKNNFFKAMYAGLDADNQYKERTNTFKVGNNWLVLSTKQAKQLQKQATAAQKQMKTAIETQVKEAMTKDPSMSKSQQKALTQQLEQKAQQQAQQQMMQKLQQMQK</sequence>
<dbReference type="RefSeq" id="WP_068279486.1">
    <property type="nucleotide sequence ID" value="NZ_CP014873.1"/>
</dbReference>
<dbReference type="OrthoDB" id="2249491at2"/>
<accession>A0A192H0P7</accession>
<dbReference type="Proteomes" id="UP000078582">
    <property type="component" value="Chromosome"/>
</dbReference>
<dbReference type="EMBL" id="CP014873">
    <property type="protein sequence ID" value="ANK61817.1"/>
    <property type="molecule type" value="Genomic_DNA"/>
</dbReference>
<dbReference type="AlphaFoldDB" id="A0A192H0P7"/>
<keyword evidence="2" id="KW-1185">Reference proteome</keyword>
<dbReference type="Pfam" id="PF16069">
    <property type="entry name" value="DUF4811"/>
    <property type="match status" value="1"/>
</dbReference>
<dbReference type="InterPro" id="IPR032083">
    <property type="entry name" value="DUF4811"/>
</dbReference>